<protein>
    <submittedName>
        <fullName evidence="5">Disease resistance protein</fullName>
    </submittedName>
</protein>
<dbReference type="PANTHER" id="PTHR23155:SF1052">
    <property type="entry name" value="DISEASE RESISTANCE PROTEIN RPM1"/>
    <property type="match status" value="1"/>
</dbReference>
<dbReference type="Pfam" id="PF23598">
    <property type="entry name" value="LRR_14"/>
    <property type="match status" value="1"/>
</dbReference>
<dbReference type="Proteomes" id="UP000265520">
    <property type="component" value="Unassembled WGS sequence"/>
</dbReference>
<feature type="domain" description="Disease resistance R13L4/SHOC-2-like LRR" evidence="4">
    <location>
        <begin position="109"/>
        <end position="345"/>
    </location>
</feature>
<accession>A0A392MZ26</accession>
<keyword evidence="6" id="KW-1185">Reference proteome</keyword>
<name>A0A392MZ26_9FABA</name>
<dbReference type="AlphaFoldDB" id="A0A392MZ26"/>
<dbReference type="EMBL" id="LXQA010020556">
    <property type="protein sequence ID" value="MCH91504.1"/>
    <property type="molecule type" value="Genomic_DNA"/>
</dbReference>
<dbReference type="InterPro" id="IPR032675">
    <property type="entry name" value="LRR_dom_sf"/>
</dbReference>
<evidence type="ECO:0000256" key="1">
    <source>
        <dbReference type="ARBA" id="ARBA00022737"/>
    </source>
</evidence>
<dbReference type="InterPro" id="IPR055414">
    <property type="entry name" value="LRR_R13L4/SHOC2-like"/>
</dbReference>
<dbReference type="Gene3D" id="3.80.10.10">
    <property type="entry name" value="Ribonuclease Inhibitor"/>
    <property type="match status" value="2"/>
</dbReference>
<evidence type="ECO:0000313" key="6">
    <source>
        <dbReference type="Proteomes" id="UP000265520"/>
    </source>
</evidence>
<dbReference type="InterPro" id="IPR044974">
    <property type="entry name" value="Disease_R_plants"/>
</dbReference>
<evidence type="ECO:0000259" key="3">
    <source>
        <dbReference type="Pfam" id="PF23559"/>
    </source>
</evidence>
<evidence type="ECO:0000259" key="4">
    <source>
        <dbReference type="Pfam" id="PF23598"/>
    </source>
</evidence>
<proteinExistence type="predicted"/>
<dbReference type="InterPro" id="IPR058922">
    <property type="entry name" value="WHD_DRP"/>
</dbReference>
<keyword evidence="1" id="KW-0677">Repeat</keyword>
<dbReference type="InterPro" id="IPR036388">
    <property type="entry name" value="WH-like_DNA-bd_sf"/>
</dbReference>
<organism evidence="5 6">
    <name type="scientific">Trifolium medium</name>
    <dbReference type="NCBI Taxonomy" id="97028"/>
    <lineage>
        <taxon>Eukaryota</taxon>
        <taxon>Viridiplantae</taxon>
        <taxon>Streptophyta</taxon>
        <taxon>Embryophyta</taxon>
        <taxon>Tracheophyta</taxon>
        <taxon>Spermatophyta</taxon>
        <taxon>Magnoliopsida</taxon>
        <taxon>eudicotyledons</taxon>
        <taxon>Gunneridae</taxon>
        <taxon>Pentapetalae</taxon>
        <taxon>rosids</taxon>
        <taxon>fabids</taxon>
        <taxon>Fabales</taxon>
        <taxon>Fabaceae</taxon>
        <taxon>Papilionoideae</taxon>
        <taxon>50 kb inversion clade</taxon>
        <taxon>NPAAA clade</taxon>
        <taxon>Hologalegina</taxon>
        <taxon>IRL clade</taxon>
        <taxon>Trifolieae</taxon>
        <taxon>Trifolium</taxon>
    </lineage>
</organism>
<keyword evidence="2" id="KW-0611">Plant defense</keyword>
<evidence type="ECO:0000313" key="5">
    <source>
        <dbReference type="EMBL" id="MCH91504.1"/>
    </source>
</evidence>
<dbReference type="FunFam" id="1.10.10.10:FF:000322">
    <property type="entry name" value="Probable disease resistance protein At1g63360"/>
    <property type="match status" value="1"/>
</dbReference>
<dbReference type="Gene3D" id="1.10.10.10">
    <property type="entry name" value="Winged helix-like DNA-binding domain superfamily/Winged helix DNA-binding domain"/>
    <property type="match status" value="1"/>
</dbReference>
<sequence>MTLELKKDSHLTGINKILSLSYDDLPFHLKSCLMYFGMYPEDYIVKSKRLIRQWIAEGFVKEESGNTLEEVAEGYLTELIHRSLVQVSSVRIDGKTKNESQFLSEDFMWRIFTEYRRLKVLEFEVSEVKLLNTNILHENLGSLIHLKYLSFVNSFGETQFELPKSIAMLQNLETLVLRHKAYYQIPKVVSKLRKLQHLMGFRMSLFQLKGGIGGMESLQTLSSVQIDDYDDGLELIKELGKLRQLRKLSLFHVMEDHISTLSSSLNEMQHLENLSIHCRHFTDLHLNPPPSMLRSLKLRGMLEKFPEWILQLQNLVKLKLELSNLEDDPIKLLENMQNLLSLQIDFKAYK</sequence>
<dbReference type="GO" id="GO:0098542">
    <property type="term" value="P:defense response to other organism"/>
    <property type="evidence" value="ECO:0007669"/>
    <property type="project" value="TreeGrafter"/>
</dbReference>
<dbReference type="PANTHER" id="PTHR23155">
    <property type="entry name" value="DISEASE RESISTANCE PROTEIN RP"/>
    <property type="match status" value="1"/>
</dbReference>
<evidence type="ECO:0000256" key="2">
    <source>
        <dbReference type="ARBA" id="ARBA00022821"/>
    </source>
</evidence>
<dbReference type="SUPFAM" id="SSF52047">
    <property type="entry name" value="RNI-like"/>
    <property type="match status" value="1"/>
</dbReference>
<comment type="caution">
    <text evidence="5">The sequence shown here is derived from an EMBL/GenBank/DDBJ whole genome shotgun (WGS) entry which is preliminary data.</text>
</comment>
<feature type="domain" description="Disease resistance protein winged helix" evidence="3">
    <location>
        <begin position="38"/>
        <end position="95"/>
    </location>
</feature>
<feature type="non-terminal residue" evidence="5">
    <location>
        <position position="350"/>
    </location>
</feature>
<reference evidence="5 6" key="1">
    <citation type="journal article" date="2018" name="Front. Plant Sci.">
        <title>Red Clover (Trifolium pratense) and Zigzag Clover (T. medium) - A Picture of Genomic Similarities and Differences.</title>
        <authorList>
            <person name="Dluhosova J."/>
            <person name="Istvanek J."/>
            <person name="Nedelnik J."/>
            <person name="Repkova J."/>
        </authorList>
    </citation>
    <scope>NUCLEOTIDE SEQUENCE [LARGE SCALE GENOMIC DNA]</scope>
    <source>
        <strain evidence="6">cv. 10/8</strain>
        <tissue evidence="5">Leaf</tissue>
    </source>
</reference>
<dbReference type="Pfam" id="PF23559">
    <property type="entry name" value="WHD_DRP"/>
    <property type="match status" value="1"/>
</dbReference>